<dbReference type="Proteomes" id="UP000241769">
    <property type="component" value="Unassembled WGS sequence"/>
</dbReference>
<dbReference type="SUPFAM" id="SSF49503">
    <property type="entry name" value="Cupredoxins"/>
    <property type="match status" value="3"/>
</dbReference>
<dbReference type="InterPro" id="IPR008972">
    <property type="entry name" value="Cupredoxin"/>
</dbReference>
<dbReference type="InterPro" id="IPR002355">
    <property type="entry name" value="Cu_oxidase_Cu_BS"/>
</dbReference>
<keyword evidence="5" id="KW-0472">Membrane</keyword>
<evidence type="ECO:0000313" key="10">
    <source>
        <dbReference type="EMBL" id="PRP75518.1"/>
    </source>
</evidence>
<feature type="domain" description="Plastocyanin-like" evidence="7">
    <location>
        <begin position="180"/>
        <end position="312"/>
    </location>
</feature>
<evidence type="ECO:0000256" key="1">
    <source>
        <dbReference type="ARBA" id="ARBA00010609"/>
    </source>
</evidence>
<dbReference type="InParanoid" id="A0A2P6MUX3"/>
<proteinExistence type="inferred from homology"/>
<keyword evidence="11" id="KW-1185">Reference proteome</keyword>
<feature type="transmembrane region" description="Helical" evidence="5">
    <location>
        <begin position="590"/>
        <end position="613"/>
    </location>
</feature>
<dbReference type="CDD" id="cd13877">
    <property type="entry name" value="CuRO_2_Fet3p_like"/>
    <property type="match status" value="1"/>
</dbReference>
<evidence type="ECO:0000256" key="6">
    <source>
        <dbReference type="SAM" id="SignalP"/>
    </source>
</evidence>
<dbReference type="PANTHER" id="PTHR11709:SF361">
    <property type="entry name" value="IRON TRANSPORT MULTICOPPER OXIDASE FET3"/>
    <property type="match status" value="1"/>
</dbReference>
<dbReference type="Pfam" id="PF00394">
    <property type="entry name" value="Cu-oxidase"/>
    <property type="match status" value="1"/>
</dbReference>
<comment type="caution">
    <text evidence="10">The sequence shown here is derived from an EMBL/GenBank/DDBJ whole genome shotgun (WGS) entry which is preliminary data.</text>
</comment>
<evidence type="ECO:0000313" key="11">
    <source>
        <dbReference type="Proteomes" id="UP000241769"/>
    </source>
</evidence>
<name>A0A2P6MUX3_9EUKA</name>
<dbReference type="InterPro" id="IPR045087">
    <property type="entry name" value="Cu-oxidase_fam"/>
</dbReference>
<dbReference type="GO" id="GO:0004322">
    <property type="term" value="F:ferroxidase activity"/>
    <property type="evidence" value="ECO:0007669"/>
    <property type="project" value="TreeGrafter"/>
</dbReference>
<feature type="domain" description="Plastocyanin-like" evidence="8">
    <location>
        <begin position="408"/>
        <end position="536"/>
    </location>
</feature>
<evidence type="ECO:0000256" key="2">
    <source>
        <dbReference type="ARBA" id="ARBA00022723"/>
    </source>
</evidence>
<dbReference type="GO" id="GO:0005507">
    <property type="term" value="F:copper ion binding"/>
    <property type="evidence" value="ECO:0007669"/>
    <property type="project" value="InterPro"/>
</dbReference>
<keyword evidence="3 6" id="KW-0732">Signal</keyword>
<dbReference type="Gene3D" id="2.60.40.420">
    <property type="entry name" value="Cupredoxins - blue copper proteins"/>
    <property type="match status" value="3"/>
</dbReference>
<dbReference type="InterPro" id="IPR011707">
    <property type="entry name" value="Cu-oxidase-like_N"/>
</dbReference>
<dbReference type="InterPro" id="IPR011706">
    <property type="entry name" value="Cu-oxidase_C"/>
</dbReference>
<dbReference type="GO" id="GO:0033215">
    <property type="term" value="P:reductive iron assimilation"/>
    <property type="evidence" value="ECO:0007669"/>
    <property type="project" value="TreeGrafter"/>
</dbReference>
<keyword evidence="5" id="KW-0812">Transmembrane</keyword>
<keyword evidence="4" id="KW-0560">Oxidoreductase</keyword>
<evidence type="ECO:0000259" key="9">
    <source>
        <dbReference type="Pfam" id="PF07732"/>
    </source>
</evidence>
<dbReference type="AlphaFoldDB" id="A0A2P6MUX3"/>
<accession>A0A2P6MUX3</accession>
<dbReference type="PROSITE" id="PS00080">
    <property type="entry name" value="MULTICOPPER_OXIDASE2"/>
    <property type="match status" value="1"/>
</dbReference>
<dbReference type="InterPro" id="IPR001117">
    <property type="entry name" value="Cu-oxidase_2nd"/>
</dbReference>
<sequence length="625" mass="70675">MQRLSLLFCLLSLVTADILYHNWTITWLENQNPDKLFPRRVIGVNGQWPFEPIITHVGDTLILNVTNHLDSFVSIHGHGLIFHNTTYYDGATMTSQCGIPVGASFVYRIPIQNWAGTYYFHAHSNGQYVDGLRTPHIILPPRNNSELENIVDVDLGNEINLTNLTNSTVPYRNGIDYDDDFVVALGDWYHHEHSVLIKQFLSEFNPTGAEPVPDHGLIYYYHGADLIPGFNDDAKIKFEAGKKYRLRIINMSAFAMWYVWLEDHDMKIIEIDGVEVTRHPAKVVDLSVSQRVSVLIKAKNTTSFNFKLHANMDIEMFDVSARPESLVVNYTSCVIYNETAPFYSPQPSDLFEGDEHYPLVSDVDLSPVYPEEILEEPYLNVSLNVFFGVLDDGANHGQFNNKTYLMAKMPTFLTVHSMKNHSLDAEIYGYNSNVYILKGGEVVQINLYNWDANSHPFHFHGHKFQIVSRSDDGSVDPEKNSIPFQENPMRRDAITVPSGGNVALRFRTVNPGTWLFHCHIQWHFESGLAVQFIEDPIAQQEFKVPQQILDQCKAQGIPVEGNGAGNMDPYDLNGQSGPVKQIEMGWTKRAIGALVGCTLSAILGLIAVVVYSMEYQAEIKVKKET</sequence>
<dbReference type="PANTHER" id="PTHR11709">
    <property type="entry name" value="MULTI-COPPER OXIDASE"/>
    <property type="match status" value="1"/>
</dbReference>
<keyword evidence="5" id="KW-1133">Transmembrane helix</keyword>
<dbReference type="InterPro" id="IPR033138">
    <property type="entry name" value="Cu_oxidase_CS"/>
</dbReference>
<comment type="similarity">
    <text evidence="1">Belongs to the multicopper oxidase family.</text>
</comment>
<dbReference type="Pfam" id="PF07731">
    <property type="entry name" value="Cu-oxidase_2"/>
    <property type="match status" value="1"/>
</dbReference>
<dbReference type="EMBL" id="MDYQ01000378">
    <property type="protein sequence ID" value="PRP75518.1"/>
    <property type="molecule type" value="Genomic_DNA"/>
</dbReference>
<dbReference type="PROSITE" id="PS00079">
    <property type="entry name" value="MULTICOPPER_OXIDASE1"/>
    <property type="match status" value="1"/>
</dbReference>
<protein>
    <submittedName>
        <fullName evidence="10">Ferroxidase, multicopper oxidase</fullName>
    </submittedName>
</protein>
<feature type="domain" description="Plastocyanin-like" evidence="9">
    <location>
        <begin position="32"/>
        <end position="141"/>
    </location>
</feature>
<evidence type="ECO:0000256" key="4">
    <source>
        <dbReference type="ARBA" id="ARBA00023002"/>
    </source>
</evidence>
<evidence type="ECO:0000259" key="8">
    <source>
        <dbReference type="Pfam" id="PF07731"/>
    </source>
</evidence>
<dbReference type="GO" id="GO:0010106">
    <property type="term" value="P:cellular response to iron ion starvation"/>
    <property type="evidence" value="ECO:0007669"/>
    <property type="project" value="TreeGrafter"/>
</dbReference>
<dbReference type="OrthoDB" id="2121828at2759"/>
<feature type="signal peptide" evidence="6">
    <location>
        <begin position="1"/>
        <end position="16"/>
    </location>
</feature>
<evidence type="ECO:0000256" key="3">
    <source>
        <dbReference type="ARBA" id="ARBA00022729"/>
    </source>
</evidence>
<evidence type="ECO:0000259" key="7">
    <source>
        <dbReference type="Pfam" id="PF00394"/>
    </source>
</evidence>
<feature type="chain" id="PRO_5015197181" evidence="6">
    <location>
        <begin position="17"/>
        <end position="625"/>
    </location>
</feature>
<reference evidence="10 11" key="1">
    <citation type="journal article" date="2018" name="Genome Biol. Evol.">
        <title>Multiple Roots of Fruiting Body Formation in Amoebozoa.</title>
        <authorList>
            <person name="Hillmann F."/>
            <person name="Forbes G."/>
            <person name="Novohradska S."/>
            <person name="Ferling I."/>
            <person name="Riege K."/>
            <person name="Groth M."/>
            <person name="Westermann M."/>
            <person name="Marz M."/>
            <person name="Spaller T."/>
            <person name="Winckler T."/>
            <person name="Schaap P."/>
            <person name="Glockner G."/>
        </authorList>
    </citation>
    <scope>NUCLEOTIDE SEQUENCE [LARGE SCALE GENOMIC DNA]</scope>
    <source>
        <strain evidence="10 11">Jena</strain>
    </source>
</reference>
<evidence type="ECO:0000256" key="5">
    <source>
        <dbReference type="SAM" id="Phobius"/>
    </source>
</evidence>
<gene>
    <name evidence="10" type="ORF">PROFUN_09004</name>
</gene>
<organism evidence="10 11">
    <name type="scientific">Planoprotostelium fungivorum</name>
    <dbReference type="NCBI Taxonomy" id="1890364"/>
    <lineage>
        <taxon>Eukaryota</taxon>
        <taxon>Amoebozoa</taxon>
        <taxon>Evosea</taxon>
        <taxon>Variosea</taxon>
        <taxon>Cavosteliida</taxon>
        <taxon>Cavosteliaceae</taxon>
        <taxon>Planoprotostelium</taxon>
    </lineage>
</organism>
<keyword evidence="2" id="KW-0479">Metal-binding</keyword>
<dbReference type="GO" id="GO:0033573">
    <property type="term" value="C:high-affinity iron permease complex"/>
    <property type="evidence" value="ECO:0007669"/>
    <property type="project" value="TreeGrafter"/>
</dbReference>
<dbReference type="Pfam" id="PF07732">
    <property type="entry name" value="Cu-oxidase_3"/>
    <property type="match status" value="1"/>
</dbReference>
<dbReference type="InterPro" id="IPR044130">
    <property type="entry name" value="CuRO_2_Fet3-like"/>
</dbReference>
<dbReference type="STRING" id="1890364.A0A2P6MUX3"/>